<feature type="compositionally biased region" description="Polar residues" evidence="1">
    <location>
        <begin position="124"/>
        <end position="133"/>
    </location>
</feature>
<comment type="caution">
    <text evidence="3">The sequence shown here is derived from an EMBL/GenBank/DDBJ whole genome shotgun (WGS) entry which is preliminary data.</text>
</comment>
<dbReference type="AlphaFoldDB" id="A0AAD9T4Z5"/>
<feature type="region of interest" description="Disordered" evidence="1">
    <location>
        <begin position="22"/>
        <end position="136"/>
    </location>
</feature>
<evidence type="ECO:0000256" key="2">
    <source>
        <dbReference type="SAM" id="SignalP"/>
    </source>
</evidence>
<organism evidence="3 4">
    <name type="scientific">Diplocarpon rosae</name>
    <dbReference type="NCBI Taxonomy" id="946125"/>
    <lineage>
        <taxon>Eukaryota</taxon>
        <taxon>Fungi</taxon>
        <taxon>Dikarya</taxon>
        <taxon>Ascomycota</taxon>
        <taxon>Pezizomycotina</taxon>
        <taxon>Leotiomycetes</taxon>
        <taxon>Helotiales</taxon>
        <taxon>Drepanopezizaceae</taxon>
        <taxon>Diplocarpon</taxon>
    </lineage>
</organism>
<dbReference type="EMBL" id="JAUBYV010000001">
    <property type="protein sequence ID" value="KAK2629440.1"/>
    <property type="molecule type" value="Genomic_DNA"/>
</dbReference>
<name>A0AAD9T4Z5_9HELO</name>
<gene>
    <name evidence="3" type="ORF">QTJ16_000260</name>
</gene>
<feature type="compositionally biased region" description="Low complexity" evidence="1">
    <location>
        <begin position="76"/>
        <end position="123"/>
    </location>
</feature>
<keyword evidence="2" id="KW-0732">Signal</keyword>
<evidence type="ECO:0008006" key="5">
    <source>
        <dbReference type="Google" id="ProtNLM"/>
    </source>
</evidence>
<dbReference type="Proteomes" id="UP001285354">
    <property type="component" value="Unassembled WGS sequence"/>
</dbReference>
<evidence type="ECO:0000313" key="3">
    <source>
        <dbReference type="EMBL" id="KAK2629440.1"/>
    </source>
</evidence>
<sequence length="276" mass="27391">MKFLSILTLSLIGTAVAAPLHQRAASSAPKGVAKTSASPTKGNTEATPAPEAEGASSNDSPAKASGKPEKGSATGDKAPAKSSDAPAAKGASGDDSSAKASSKPAKSSDAPSAKSTASTDSTTVAQGNIQSGGTPAAPAVQYAAGAFANDANTVSASLNALGTEQDPEMIRSLATTAFQAESDEDQRRNVLNTAGGSQAKDANALIVKNTPAVLDGLQAIMTDPTPATAKSNLQTIEDARNPNILPSITKLTNAAMVNSGLQPMAVEFQATTGATN</sequence>
<accession>A0AAD9T4Z5</accession>
<reference evidence="3" key="1">
    <citation type="submission" date="2023-06" db="EMBL/GenBank/DDBJ databases">
        <title>Draft genome of Marssonina rosae.</title>
        <authorList>
            <person name="Cheng Q."/>
        </authorList>
    </citation>
    <scope>NUCLEOTIDE SEQUENCE</scope>
    <source>
        <strain evidence="3">R4</strain>
    </source>
</reference>
<feature type="chain" id="PRO_5042026975" description="Ppe family protein" evidence="2">
    <location>
        <begin position="18"/>
        <end position="276"/>
    </location>
</feature>
<feature type="compositionally biased region" description="Low complexity" evidence="1">
    <location>
        <begin position="44"/>
        <end position="53"/>
    </location>
</feature>
<evidence type="ECO:0000313" key="4">
    <source>
        <dbReference type="Proteomes" id="UP001285354"/>
    </source>
</evidence>
<feature type="signal peptide" evidence="2">
    <location>
        <begin position="1"/>
        <end position="17"/>
    </location>
</feature>
<keyword evidence="4" id="KW-1185">Reference proteome</keyword>
<protein>
    <recommendedName>
        <fullName evidence="5">Ppe family protein</fullName>
    </recommendedName>
</protein>
<proteinExistence type="predicted"/>
<evidence type="ECO:0000256" key="1">
    <source>
        <dbReference type="SAM" id="MobiDB-lite"/>
    </source>
</evidence>